<dbReference type="InterPro" id="IPR049120">
    <property type="entry name" value="A2M_bMG2"/>
</dbReference>
<dbReference type="PIRSF" id="PIRSF038980">
    <property type="entry name" value="A2M_bac"/>
    <property type="match status" value="1"/>
</dbReference>
<dbReference type="SMART" id="SM00223">
    <property type="entry name" value="APPLE"/>
    <property type="match status" value="1"/>
</dbReference>
<accession>A0A1I3UGX8</accession>
<dbReference type="Pfam" id="PF00024">
    <property type="entry name" value="PAN_1"/>
    <property type="match status" value="1"/>
</dbReference>
<evidence type="ECO:0000256" key="5">
    <source>
        <dbReference type="SAM" id="MobiDB-lite"/>
    </source>
</evidence>
<evidence type="ECO:0000256" key="2">
    <source>
        <dbReference type="ARBA" id="ARBA00022729"/>
    </source>
</evidence>
<dbReference type="EMBL" id="FORA01000008">
    <property type="protein sequence ID" value="SFJ82734.1"/>
    <property type="molecule type" value="Genomic_DNA"/>
</dbReference>
<keyword evidence="9" id="KW-1185">Reference proteome</keyword>
<dbReference type="SUPFAM" id="SSF48239">
    <property type="entry name" value="Terpenoid cyclases/Protein prenyltransferases"/>
    <property type="match status" value="1"/>
</dbReference>
<evidence type="ECO:0000256" key="4">
    <source>
        <dbReference type="ARBA" id="ARBA00023157"/>
    </source>
</evidence>
<dbReference type="CDD" id="cd01100">
    <property type="entry name" value="APPLE_Factor_XI_like"/>
    <property type="match status" value="1"/>
</dbReference>
<dbReference type="Pfam" id="PF00207">
    <property type="entry name" value="A2M"/>
    <property type="match status" value="1"/>
</dbReference>
<organism evidence="8 9">
    <name type="scientific">Jannaschia pohangensis</name>
    <dbReference type="NCBI Taxonomy" id="390807"/>
    <lineage>
        <taxon>Bacteria</taxon>
        <taxon>Pseudomonadati</taxon>
        <taxon>Pseudomonadota</taxon>
        <taxon>Alphaproteobacteria</taxon>
        <taxon>Rhodobacterales</taxon>
        <taxon>Roseobacteraceae</taxon>
        <taxon>Jannaschia</taxon>
    </lineage>
</organism>
<dbReference type="Pfam" id="PF17973">
    <property type="entry name" value="bMG10"/>
    <property type="match status" value="1"/>
</dbReference>
<evidence type="ECO:0000256" key="6">
    <source>
        <dbReference type="SAM" id="SignalP"/>
    </source>
</evidence>
<evidence type="ECO:0000259" key="7">
    <source>
        <dbReference type="PROSITE" id="PS50948"/>
    </source>
</evidence>
<dbReference type="InterPro" id="IPR008930">
    <property type="entry name" value="Terpenoid_cyclase/PrenylTrfase"/>
</dbReference>
<dbReference type="OrthoDB" id="9767116at2"/>
<dbReference type="CDD" id="cd02891">
    <property type="entry name" value="A2M_like"/>
    <property type="match status" value="1"/>
</dbReference>
<dbReference type="STRING" id="390807.SAMN04488095_3763"/>
<sequence length="1819" mass="192547">MRRLTAIWMLCLIGLAPAALAQEAIPERRLIITDNVDLPGADLGSYFDTTYEFCRNTCLGDAQCTAFTFNKRSNACFPKSQVGTAEEFIGAVSGEIVERNAADLALARTRAGELSFLDAEEIAAARAEALALADRHPIGTVSASELAALARSALANRNLSAALGYAGQALAISDTSELWALYSRASLAAGKTDRNDRFTLRRRAIPAAINGYLRADTDALRADALVALADALETADRGRDMIPVLRLAADLTASERIAARLDDAIGKFGFRISGTQVESDSAEPRICVDFNEELVQAGVDYAPFVQIEAPGLAVEASDARLCLDGVEHGQRYDVTFREGLPAASGETLAKSVTQTLYVRDRTSQVRFPGRGYVLPSGGPVAIPVVGVNAEAADLVLRRISDRSVIRAIQQDMFGRPISDYQQQEFATEISQEVWRGTAELARELNRDVTTRLPIGEAAGGLPPGIYALQASITDDDPDRNPPATQWFVVSDLGLTTLEGVDGLNVFVRSLATAGATESVRLTLVSRANAVLGEAVTDAEGVARFPAALTRGTAGSAPAMLVAETGAEDAPDDMAFLPLTDPEFDLSDRGVEGREPAGPVDIFAATDRGAYRAGDTIVATALVRDDGATALPEVPLTLILSRPDGVEWSRTVSTEGRAGGHVFRLRLTDTAPRGTWRLAYHIDPDVPPLATSEVLVEDFLPERIDAELTLPEGPLRLDARPPLTVAARYLFGAPAADLPVEADVRVSVVRSLADFPGYSFGRYDDPADIRSRSLDGVTTDAAGMATLSVAFPEMELRNAPLEAVFTVLVSEGSGRPIERQVTRALEPEGPLIGIAPEFDDVVPEGAEAGFRLIATGDENLPVRWTINRVETRYQWYSIGGRWNWDPITSRSRIATGEATLTGAPARVAAPVDWGQYEIVVERLGGGAPVSSSVSFYAGWYVSAAAADTPDTLDVSLDQAAYLPGDTARLRIVPRYAGTALVTVVSNRLIDMKAVEVSAGETVIDMPVTEDWGAGAYVTATVLRPGQDAGAGAVPEPARALGLAYASVDPGSRRLSARFQGGDEVAPRGPLEVALAVDGIAAGETAYATIAAVDLGILNLTGFASPDPSGYYFGQRKLGVGIRDLYGRLIDGNSGEMGRMRSGGDAEAGMSRQSPPPTQELVAYATGPVEVGADGVARATFKLPSFNGTVRLMAVVWSATGVGQAERDILVRDPVVVTATLPRFLAPGDTSRMLLEVVHATGPTGAASLSVSGAGVAGGTLPPSFDLTEGGKQVFSVPVMAGEVGDYAVDVVLTTPGGVRLAQQLTLPVRLNDPQVHRTSRFDLAAGANFTFDANVFDGFRAGTGRATLTAGAMAQFNTPGLLEALDRYPYGCTEQLTSRALPLLYLSDVAGAMGIGTRAGIDARLADAVTKVLANQSSEGGFGLWGPSSGDFWLDAYVTDFLSRARAAGVAVPDIAFRQALDNLRNRVNSAPDFGGGDNGGGEEIAYALYVLAREGAANVADLRYYADTKAADFGTPLALAQLGAALASYGDPLRADAMFSRAGRELGRSQDRAGVWRADYGTHLRDSAAVLTLAVEAGSNALDRDALTRTIAPLTGNDRRSTQEAVWTLLAANALLTDAPGGGLTVDGRTPDGLLVRVLDADTTAAPVVVGNATARPATLTVTTFGVPDVPEPAGGEGYSITRRYYTLEGEPADPGSVATGTRLVTVLEVRPVTRTEARLMVDDPLPAGFEIDNPNLMRSGDVDALDWLDTVENVTNAEFRSDRFLAQVDWRSDEAFRLAYIVRAVSPGRYHHPAASVEDMYRPRFRAHTATGRIEVTE</sequence>
<dbReference type="Pfam" id="PF01835">
    <property type="entry name" value="MG2"/>
    <property type="match status" value="1"/>
</dbReference>
<dbReference type="InterPro" id="IPR026284">
    <property type="entry name" value="A2MG_proteobact"/>
</dbReference>
<feature type="domain" description="Apple" evidence="7">
    <location>
        <begin position="11"/>
        <end position="101"/>
    </location>
</feature>
<dbReference type="InterPro" id="IPR021868">
    <property type="entry name" value="Alpha_2_Macroglob_MG3"/>
</dbReference>
<dbReference type="RefSeq" id="WP_092784765.1">
    <property type="nucleotide sequence ID" value="NZ_FORA01000008.1"/>
</dbReference>
<dbReference type="GO" id="GO:0006508">
    <property type="term" value="P:proteolysis"/>
    <property type="evidence" value="ECO:0007669"/>
    <property type="project" value="InterPro"/>
</dbReference>
<comment type="similarity">
    <text evidence="1">Belongs to the protease inhibitor I39 (alpha-2-macroglobulin) family. Bacterial alpha-2-macroglobulin subfamily.</text>
</comment>
<dbReference type="InterPro" id="IPR003609">
    <property type="entry name" value="Pan_app"/>
</dbReference>
<dbReference type="PANTHER" id="PTHR40094:SF1">
    <property type="entry name" value="UBIQUITIN DOMAIN-CONTAINING PROTEIN"/>
    <property type="match status" value="1"/>
</dbReference>
<feature type="region of interest" description="Disordered" evidence="5">
    <location>
        <begin position="1134"/>
        <end position="1154"/>
    </location>
</feature>
<dbReference type="SMART" id="SM01419">
    <property type="entry name" value="Thiol-ester_cl"/>
    <property type="match status" value="1"/>
</dbReference>
<dbReference type="SMART" id="SM01360">
    <property type="entry name" value="A2M"/>
    <property type="match status" value="1"/>
</dbReference>
<feature type="signal peptide" evidence="6">
    <location>
        <begin position="1"/>
        <end position="21"/>
    </location>
</feature>
<reference evidence="8 9" key="1">
    <citation type="submission" date="2016-10" db="EMBL/GenBank/DDBJ databases">
        <authorList>
            <person name="de Groot N.N."/>
        </authorList>
    </citation>
    <scope>NUCLEOTIDE SEQUENCE [LARGE SCALE GENOMIC DNA]</scope>
    <source>
        <strain evidence="8 9">DSM 19073</strain>
    </source>
</reference>
<dbReference type="InterPro" id="IPR041246">
    <property type="entry name" value="Bact_MG10"/>
</dbReference>
<dbReference type="GO" id="GO:0004866">
    <property type="term" value="F:endopeptidase inhibitor activity"/>
    <property type="evidence" value="ECO:0007669"/>
    <property type="project" value="InterPro"/>
</dbReference>
<gene>
    <name evidence="8" type="ORF">SAMN04488095_3763</name>
</gene>
<dbReference type="SMART" id="SM01359">
    <property type="entry name" value="A2M_N_2"/>
    <property type="match status" value="1"/>
</dbReference>
<evidence type="ECO:0000256" key="3">
    <source>
        <dbReference type="ARBA" id="ARBA00022737"/>
    </source>
</evidence>
<evidence type="ECO:0000313" key="8">
    <source>
        <dbReference type="EMBL" id="SFJ82734.1"/>
    </source>
</evidence>
<dbReference type="InterPro" id="IPR041462">
    <property type="entry name" value="Bact_A2M_MG6"/>
</dbReference>
<dbReference type="Gene3D" id="3.50.4.10">
    <property type="entry name" value="Hepatocyte Growth Factor"/>
    <property type="match status" value="1"/>
</dbReference>
<dbReference type="InterPro" id="IPR001599">
    <property type="entry name" value="Macroglobln_a2"/>
</dbReference>
<dbReference type="Gene3D" id="1.50.10.20">
    <property type="match status" value="1"/>
</dbReference>
<dbReference type="InterPro" id="IPR002890">
    <property type="entry name" value="MG2"/>
</dbReference>
<dbReference type="InterPro" id="IPR051802">
    <property type="entry name" value="YfhM-like"/>
</dbReference>
<keyword evidence="4" id="KW-1015">Disulfide bond</keyword>
<dbReference type="Pfam" id="PF17972">
    <property type="entry name" value="bMG5"/>
    <property type="match status" value="1"/>
</dbReference>
<feature type="chain" id="PRO_5011693339" description="Apple domain-containing protein" evidence="6">
    <location>
        <begin position="22"/>
        <end position="1819"/>
    </location>
</feature>
<proteinExistence type="inferred from homology"/>
<dbReference type="GO" id="GO:0005576">
    <property type="term" value="C:extracellular region"/>
    <property type="evidence" value="ECO:0007669"/>
    <property type="project" value="InterPro"/>
</dbReference>
<dbReference type="InterPro" id="IPR041203">
    <property type="entry name" value="Bact_A2M_MG5"/>
</dbReference>
<dbReference type="PROSITE" id="PS50948">
    <property type="entry name" value="PAN"/>
    <property type="match status" value="1"/>
</dbReference>
<evidence type="ECO:0000256" key="1">
    <source>
        <dbReference type="ARBA" id="ARBA00010556"/>
    </source>
</evidence>
<dbReference type="Pfam" id="PF17962">
    <property type="entry name" value="bMG6"/>
    <property type="match status" value="1"/>
</dbReference>
<dbReference type="Gene3D" id="2.60.40.1930">
    <property type="match status" value="1"/>
</dbReference>
<dbReference type="InterPro" id="IPR000177">
    <property type="entry name" value="Apple"/>
</dbReference>
<name>A0A1I3UGX8_9RHOB</name>
<keyword evidence="2 6" id="KW-0732">Signal</keyword>
<dbReference type="InterPro" id="IPR047565">
    <property type="entry name" value="Alpha-macroglob_thiol-ester_cl"/>
</dbReference>
<protein>
    <recommendedName>
        <fullName evidence="7">Apple domain-containing protein</fullName>
    </recommendedName>
</protein>
<keyword evidence="3" id="KW-0677">Repeat</keyword>
<dbReference type="PANTHER" id="PTHR40094">
    <property type="entry name" value="ALPHA-2-MACROGLOBULIN HOMOLOG"/>
    <property type="match status" value="1"/>
</dbReference>
<dbReference type="Pfam" id="PF11974">
    <property type="entry name" value="bMG3"/>
    <property type="match status" value="1"/>
</dbReference>
<dbReference type="InterPro" id="IPR011625">
    <property type="entry name" value="A2M_N_BRD"/>
</dbReference>
<dbReference type="Pfam" id="PF21142">
    <property type="entry name" value="A2M_bMG2"/>
    <property type="match status" value="1"/>
</dbReference>
<evidence type="ECO:0000313" key="9">
    <source>
        <dbReference type="Proteomes" id="UP000199110"/>
    </source>
</evidence>
<dbReference type="Pfam" id="PF07703">
    <property type="entry name" value="A2M_BRD"/>
    <property type="match status" value="1"/>
</dbReference>
<dbReference type="Proteomes" id="UP000199110">
    <property type="component" value="Unassembled WGS sequence"/>
</dbReference>